<comment type="caution">
    <text evidence="1">The sequence shown here is derived from an EMBL/GenBank/DDBJ whole genome shotgun (WGS) entry which is preliminary data.</text>
</comment>
<dbReference type="PANTHER" id="PTHR34071:SF2">
    <property type="entry name" value="FLAVIN-NUCLEOTIDE-BINDING PROTEIN"/>
    <property type="match status" value="1"/>
</dbReference>
<keyword evidence="2" id="KW-1185">Reference proteome</keyword>
<dbReference type="AlphaFoldDB" id="A0A3N9TJ48"/>
<dbReference type="OrthoDB" id="116031at2"/>
<dbReference type="Proteomes" id="UP000281112">
    <property type="component" value="Unassembled WGS sequence"/>
</dbReference>
<protein>
    <submittedName>
        <fullName evidence="1">Pyridoxamine 5'-phosphate oxidase family protein</fullName>
    </submittedName>
</protein>
<dbReference type="SUPFAM" id="SSF50475">
    <property type="entry name" value="FMN-binding split barrel"/>
    <property type="match status" value="1"/>
</dbReference>
<sequence>MLSSTDRTKLKKAPRRAGTDITQLYQIIDESKLGHVAISDQNGPVVIPMLFWRDEHAIYLHGANNSRLMRALANGQATCVTFTLLDGWVLARSAFHHSAHYRSAVVFGVCEKVEERAEKNRLLNHFIEQIAPGRTAEVRPSSDRELDGTTVLKLSLDEASVKINNGGVNDDQSDLDREVWAGVIPFQTIAGPLIDDVNLSSEIKKPDYSQAYGERWNRN</sequence>
<evidence type="ECO:0000313" key="1">
    <source>
        <dbReference type="EMBL" id="RQW64337.1"/>
    </source>
</evidence>
<dbReference type="InterPro" id="IPR024747">
    <property type="entry name" value="Pyridox_Oxase-rel"/>
</dbReference>
<name>A0A3N9TJ48_9VIBR</name>
<dbReference type="Gene3D" id="2.30.110.10">
    <property type="entry name" value="Electron Transport, Fmn-binding Protein, Chain A"/>
    <property type="match status" value="1"/>
</dbReference>
<evidence type="ECO:0000313" key="2">
    <source>
        <dbReference type="Proteomes" id="UP000281112"/>
    </source>
</evidence>
<proteinExistence type="predicted"/>
<dbReference type="EMBL" id="RJVQ01000002">
    <property type="protein sequence ID" value="RQW64337.1"/>
    <property type="molecule type" value="Genomic_DNA"/>
</dbReference>
<dbReference type="PANTHER" id="PTHR34071">
    <property type="entry name" value="5-NITROIMIDAZOLE ANTIBIOTICS RESISTANCE PROTEIN, NIMA-FAMILY-RELATED PROTEIN-RELATED"/>
    <property type="match status" value="1"/>
</dbReference>
<organism evidence="1 2">
    <name type="scientific">Vibrio viridaestus</name>
    <dbReference type="NCBI Taxonomy" id="2487322"/>
    <lineage>
        <taxon>Bacteria</taxon>
        <taxon>Pseudomonadati</taxon>
        <taxon>Pseudomonadota</taxon>
        <taxon>Gammaproteobacteria</taxon>
        <taxon>Vibrionales</taxon>
        <taxon>Vibrionaceae</taxon>
        <taxon>Vibrio</taxon>
    </lineage>
</organism>
<dbReference type="InterPro" id="IPR012349">
    <property type="entry name" value="Split_barrel_FMN-bd"/>
</dbReference>
<dbReference type="Pfam" id="PF12900">
    <property type="entry name" value="Pyridox_ox_2"/>
    <property type="match status" value="1"/>
</dbReference>
<accession>A0A3N9TJ48</accession>
<dbReference type="RefSeq" id="WP_124936458.1">
    <property type="nucleotide sequence ID" value="NZ_RJVQ01000002.1"/>
</dbReference>
<reference evidence="1 2" key="1">
    <citation type="submission" date="2018-11" db="EMBL/GenBank/DDBJ databases">
        <title>Vibrio LJC006 sp. nov., isolated from seawater during the bloom of the enteromorpha.</title>
        <authorList>
            <person name="Liang J."/>
        </authorList>
    </citation>
    <scope>NUCLEOTIDE SEQUENCE [LARGE SCALE GENOMIC DNA]</scope>
    <source>
        <strain evidence="1 2">LJC006</strain>
    </source>
</reference>
<gene>
    <name evidence="1" type="ORF">EES38_07095</name>
</gene>